<dbReference type="OrthoDB" id="2683861at2759"/>
<accession>A0A4Y7PUV4</accession>
<gene>
    <name evidence="1" type="ORF">BD410DRAFT_694254</name>
</gene>
<name>A0A4Y7PUV4_9AGAM</name>
<protein>
    <submittedName>
        <fullName evidence="1">Uncharacterized protein</fullName>
    </submittedName>
</protein>
<feature type="non-terminal residue" evidence="1">
    <location>
        <position position="89"/>
    </location>
</feature>
<sequence length="89" mass="10404">RLGTTERPVEVHVWLKSGRNIASIPQFDDISEFASQWRKWWTSLQPAVRIPSPAGWPLLRPTNGDIDWSRLRYGGRNGLFIVIVTLFWW</sequence>
<dbReference type="STRING" id="50990.A0A4Y7PUV4"/>
<feature type="non-terminal residue" evidence="1">
    <location>
        <position position="1"/>
    </location>
</feature>
<dbReference type="AlphaFoldDB" id="A0A4Y7PUV4"/>
<dbReference type="EMBL" id="ML170209">
    <property type="protein sequence ID" value="TDL18310.1"/>
    <property type="molecule type" value="Genomic_DNA"/>
</dbReference>
<reference evidence="1 2" key="1">
    <citation type="submission" date="2018-06" db="EMBL/GenBank/DDBJ databases">
        <title>A transcriptomic atlas of mushroom development highlights an independent origin of complex multicellularity.</title>
        <authorList>
            <consortium name="DOE Joint Genome Institute"/>
            <person name="Krizsan K."/>
            <person name="Almasi E."/>
            <person name="Merenyi Z."/>
            <person name="Sahu N."/>
            <person name="Viragh M."/>
            <person name="Koszo T."/>
            <person name="Mondo S."/>
            <person name="Kiss B."/>
            <person name="Balint B."/>
            <person name="Kues U."/>
            <person name="Barry K."/>
            <person name="Hegedus J.C."/>
            <person name="Henrissat B."/>
            <person name="Johnson J."/>
            <person name="Lipzen A."/>
            <person name="Ohm R."/>
            <person name="Nagy I."/>
            <person name="Pangilinan J."/>
            <person name="Yan J."/>
            <person name="Xiong Y."/>
            <person name="Grigoriev I.V."/>
            <person name="Hibbett D.S."/>
            <person name="Nagy L.G."/>
        </authorList>
    </citation>
    <scope>NUCLEOTIDE SEQUENCE [LARGE SCALE GENOMIC DNA]</scope>
    <source>
        <strain evidence="1 2">SZMC22713</strain>
    </source>
</reference>
<organism evidence="1 2">
    <name type="scientific">Rickenella mellea</name>
    <dbReference type="NCBI Taxonomy" id="50990"/>
    <lineage>
        <taxon>Eukaryota</taxon>
        <taxon>Fungi</taxon>
        <taxon>Dikarya</taxon>
        <taxon>Basidiomycota</taxon>
        <taxon>Agaricomycotina</taxon>
        <taxon>Agaricomycetes</taxon>
        <taxon>Hymenochaetales</taxon>
        <taxon>Rickenellaceae</taxon>
        <taxon>Rickenella</taxon>
    </lineage>
</organism>
<proteinExistence type="predicted"/>
<dbReference type="Proteomes" id="UP000294933">
    <property type="component" value="Unassembled WGS sequence"/>
</dbReference>
<evidence type="ECO:0000313" key="1">
    <source>
        <dbReference type="EMBL" id="TDL18310.1"/>
    </source>
</evidence>
<dbReference type="VEuPathDB" id="FungiDB:BD410DRAFT_694254"/>
<keyword evidence="2" id="KW-1185">Reference proteome</keyword>
<evidence type="ECO:0000313" key="2">
    <source>
        <dbReference type="Proteomes" id="UP000294933"/>
    </source>
</evidence>